<evidence type="ECO:0000256" key="7">
    <source>
        <dbReference type="SAM" id="Phobius"/>
    </source>
</evidence>
<feature type="domain" description="ATP synthase YMF19-like N-terminal" evidence="8">
    <location>
        <begin position="2"/>
        <end position="63"/>
    </location>
</feature>
<feature type="transmembrane region" description="Helical" evidence="7">
    <location>
        <begin position="12"/>
        <end position="32"/>
    </location>
</feature>
<evidence type="ECO:0000256" key="3">
    <source>
        <dbReference type="ARBA" id="ARBA00022989"/>
    </source>
</evidence>
<proteinExistence type="predicted"/>
<organism evidence="9">
    <name type="scientific">Phalansterium sp. PJK-2012</name>
    <dbReference type="NCBI Taxonomy" id="1267188"/>
    <lineage>
        <taxon>Eukaryota</taxon>
        <taxon>Amoebozoa</taxon>
        <taxon>Evosea</taxon>
        <taxon>Variosea</taxon>
        <taxon>Phalansterium</taxon>
    </lineage>
</organism>
<sequence length="134" mass="15919">MPQLDKVTFFTQISWLLVVFFSLYVILLKFILPKLALILKLRQRRIAKFLSDSNSFKKEAETRAQIHFDILFRSVFVSNRILDETLKNFYLYEELNKIYMLQGSSIVTFNELFFNELVSIQLKRTLLNRGDSIL</sequence>
<evidence type="ECO:0000256" key="4">
    <source>
        <dbReference type="ARBA" id="ARBA00023128"/>
    </source>
</evidence>
<dbReference type="EMBL" id="KC121006">
    <property type="protein sequence ID" value="AFZ64071.1"/>
    <property type="molecule type" value="Genomic_DNA"/>
</dbReference>
<evidence type="ECO:0000256" key="2">
    <source>
        <dbReference type="ARBA" id="ARBA00022692"/>
    </source>
</evidence>
<evidence type="ECO:0000259" key="8">
    <source>
        <dbReference type="Pfam" id="PF02326"/>
    </source>
</evidence>
<dbReference type="InterPro" id="IPR003319">
    <property type="entry name" value="YMF19-like_N"/>
</dbReference>
<evidence type="ECO:0000256" key="1">
    <source>
        <dbReference type="ARBA" id="ARBA00004325"/>
    </source>
</evidence>
<keyword evidence="4 9" id="KW-0496">Mitochondrion</keyword>
<dbReference type="AlphaFoldDB" id="T1QE04"/>
<keyword evidence="3 7" id="KW-1133">Transmembrane helix</keyword>
<evidence type="ECO:0000256" key="6">
    <source>
        <dbReference type="ARBA" id="ARBA00023310"/>
    </source>
</evidence>
<dbReference type="GO" id="GO:0031966">
    <property type="term" value="C:mitochondrial membrane"/>
    <property type="evidence" value="ECO:0007669"/>
    <property type="project" value="UniProtKB-SubCell"/>
</dbReference>
<comment type="subcellular location">
    <subcellularLocation>
        <location evidence="1">Mitochondrion membrane</location>
    </subcellularLocation>
</comment>
<protein>
    <submittedName>
        <fullName evidence="9">ATP synthase F0 subunit 8</fullName>
    </submittedName>
</protein>
<gene>
    <name evidence="9" type="primary">atp8</name>
</gene>
<evidence type="ECO:0000313" key="9">
    <source>
        <dbReference type="EMBL" id="AFZ64071.1"/>
    </source>
</evidence>
<keyword evidence="5 7" id="KW-0472">Membrane</keyword>
<dbReference type="GO" id="GO:0006754">
    <property type="term" value="P:ATP biosynthetic process"/>
    <property type="evidence" value="ECO:0007669"/>
    <property type="project" value="UniProtKB-KW"/>
</dbReference>
<evidence type="ECO:0000256" key="5">
    <source>
        <dbReference type="ARBA" id="ARBA00023136"/>
    </source>
</evidence>
<geneLocation type="mitochondrion" evidence="9"/>
<name>T1QE04_9EUKA</name>
<accession>T1QE04</accession>
<keyword evidence="2 7" id="KW-0812">Transmembrane</keyword>
<dbReference type="Pfam" id="PF02326">
    <property type="entry name" value="YMF19"/>
    <property type="match status" value="1"/>
</dbReference>
<reference evidence="9" key="1">
    <citation type="journal article" date="2013" name="Protist Genomics">
        <title>The complete mitochondrial genome from an unidentified Phalansterium species.</title>
        <authorList>
            <person name="Pombert J.-F."/>
            <person name="Smirnov A."/>
            <person name="James E.R."/>
            <person name="Janouskovec J."/>
            <person name="Gray M.W."/>
            <person name="Keeling P.J."/>
        </authorList>
    </citation>
    <scope>NUCLEOTIDE SEQUENCE</scope>
    <source>
        <strain evidence="9">UTEX1284</strain>
    </source>
</reference>
<keyword evidence="6" id="KW-0066">ATP synthesis</keyword>